<reference evidence="1 2" key="1">
    <citation type="submission" date="2016-10" db="EMBL/GenBank/DDBJ databases">
        <authorList>
            <person name="de Groot N.N."/>
        </authorList>
    </citation>
    <scope>NUCLEOTIDE SEQUENCE [LARGE SCALE GENOMIC DNA]</scope>
    <source>
        <strain evidence="1 2">CGMCC 1.7031</strain>
    </source>
</reference>
<sequence>MRKIVLLLIIGTTALLSSCRKDFDTVPSNGGLAFSKQTVYLDTIFTGISSSTYMLKVYNTSNDDISIPAIRLEKGDASKYRLMVDGMTGLDGNGKYFPNVEILAKDSLFIFIETTVDITETEADFTYNDRILFGAGTTEQAVNLVTLIQDAHFIFPNRDLNGVKEVITLAGQTQASDIEGHTLTTPEELTWTNDKPWVVYGFAHVPAGQTLTIQEGTKVHFHDGAGIIVDQNAHIVIDGNPSVYDSEGNLVDDNEVTFEGDRLEPAFAGTPGQWRGVIILSTSGNSIDHLILKNGFYGIQLPGDGAQNYKPQVSITNSQVVNMVNFGILGVHANISAENLLASNIGQAGFAGIEGGDYNLLHCSLNNNWPSTSQLTVLFDNYYEDPNTQVQTDYPLTLSVKNSIIYNSNRVGFVLNLKDGTTVNTNDIAYNFIKFNDSGTGIENDPQYAFIRDEQNGNRKNIDPEFNNPNRNQLYIFTTSAAATAGNTDFITSGSTDYFGTPRATIPGLALGAFNAFEP</sequence>
<accession>A0A1G5CG96</accession>
<dbReference type="AlphaFoldDB" id="A0A1G5CG96"/>
<name>A0A1G5CG96_9FLAO</name>
<dbReference type="PROSITE" id="PS51257">
    <property type="entry name" value="PROKAR_LIPOPROTEIN"/>
    <property type="match status" value="1"/>
</dbReference>
<evidence type="ECO:0000313" key="1">
    <source>
        <dbReference type="EMBL" id="SCY01356.1"/>
    </source>
</evidence>
<dbReference type="STRING" id="490189.SAMN02927903_00531"/>
<dbReference type="InterPro" id="IPR011050">
    <property type="entry name" value="Pectin_lyase_fold/virulence"/>
</dbReference>
<dbReference type="Proteomes" id="UP000199354">
    <property type="component" value="Unassembled WGS sequence"/>
</dbReference>
<protein>
    <recommendedName>
        <fullName evidence="3">Right handed beta helix region</fullName>
    </recommendedName>
</protein>
<organism evidence="1 2">
    <name type="scientific">Flavobacterium caeni</name>
    <dbReference type="NCBI Taxonomy" id="490189"/>
    <lineage>
        <taxon>Bacteria</taxon>
        <taxon>Pseudomonadati</taxon>
        <taxon>Bacteroidota</taxon>
        <taxon>Flavobacteriia</taxon>
        <taxon>Flavobacteriales</taxon>
        <taxon>Flavobacteriaceae</taxon>
        <taxon>Flavobacterium</taxon>
    </lineage>
</organism>
<dbReference type="RefSeq" id="WP_091140779.1">
    <property type="nucleotide sequence ID" value="NZ_FMVF01000003.1"/>
</dbReference>
<evidence type="ECO:0008006" key="3">
    <source>
        <dbReference type="Google" id="ProtNLM"/>
    </source>
</evidence>
<keyword evidence="2" id="KW-1185">Reference proteome</keyword>
<dbReference type="SUPFAM" id="SSF51126">
    <property type="entry name" value="Pectin lyase-like"/>
    <property type="match status" value="1"/>
</dbReference>
<proteinExistence type="predicted"/>
<gene>
    <name evidence="1" type="ORF">SAMN02927903_00531</name>
</gene>
<evidence type="ECO:0000313" key="2">
    <source>
        <dbReference type="Proteomes" id="UP000199354"/>
    </source>
</evidence>
<dbReference type="OrthoDB" id="1111178at2"/>
<dbReference type="EMBL" id="FMVF01000003">
    <property type="protein sequence ID" value="SCY01356.1"/>
    <property type="molecule type" value="Genomic_DNA"/>
</dbReference>